<organism evidence="1 2">
    <name type="scientific">Marasmius tenuissimus</name>
    <dbReference type="NCBI Taxonomy" id="585030"/>
    <lineage>
        <taxon>Eukaryota</taxon>
        <taxon>Fungi</taxon>
        <taxon>Dikarya</taxon>
        <taxon>Basidiomycota</taxon>
        <taxon>Agaricomycotina</taxon>
        <taxon>Agaricomycetes</taxon>
        <taxon>Agaricomycetidae</taxon>
        <taxon>Agaricales</taxon>
        <taxon>Marasmiineae</taxon>
        <taxon>Marasmiaceae</taxon>
        <taxon>Marasmius</taxon>
    </lineage>
</organism>
<sequence length="1004" mass="115526">MAGSQKTRKCPICCKDKNVHGIETHIKKCTRDAEDRQKEEEFERRRILRKAVTENTARASLQNVQPIPVQAHEIIVEFPEREPYQEAPSSPDNNALIEPLAALGPESWNEDRSHRYVEGANESVMPWTGPDIPNTNFKPLKPNTILIEHHPASMNPTRVMEFDSWKKMHSGHQQSSTTTDPWKPFSSRFDFEVAEFALKANLNRELTNRLLSLLHCAGRGIPYAQTSFTSYESICKAWERAGNVVTPFEKVDLSMKVKISREVKDYNISVHCRSLLGWTKDILRDPSLSNHLHWDAQRLYRWNGSKWVRFVTDPWTADRFWEIQSSLPPGGKPLCYIIYSDKSKLSSFGTAKGYPVVARIANIDTHIRNSNVHFGGGRVVGWLDTIPDEKRFKKNATFINFKRIVYHRQVEEVIKTIQGPSFTGLAYEFMGSSNVSPTAYVHQLFPSIPISSADYEEQAMITHTKGSNSLKPCPVCLVPKEELADHTCVHPLRTATDTKRVIHDKDLSHETGVRQLENAYWGVNNSDPHSATSYDLLHAGTGLFDHMRDEVEKRLESQGPKASGIVDDLMSQIPRWRNLTHFDQVTDVHFTDGTKKEHMAKQLPFCLHTVLTKEGDPAGYVLVRCLHAFRRFRMYASLTLHTSDTISKGRSAALKLSQLIQEYARLTADEDEPKSWNFPKAHTYIHVFDDIMNKGVTRNYNTKINENMHGPLKDAYQLRTNFKNFAPQVVRRVLVLRLLINASQILRVDHYSYAATVIRQHLNKITEELTRRELARSLKEQGEANIDTVAREEVHMSVPGPRWTFKSLEEHHQHDPAYSRFRIRFQKFLLDFFPSFNLPLPPATSLQLKENDEMVWEHRLLKCFYSSVVNWDLVDDYLRSNPSFHGGERYDVALIDHADGFFFARLVLLFKCKVECVEYLFALVQPLNARRGYTQVMEKEMGLYRVRAQARMNTQFIPASSIIRGAVAIKNYGADFGDGEEYYIMDDLDEDLFLRMESFKYNPV</sequence>
<evidence type="ECO:0000313" key="1">
    <source>
        <dbReference type="EMBL" id="KAL0059534.1"/>
    </source>
</evidence>
<comment type="caution">
    <text evidence="1">The sequence shown here is derived from an EMBL/GenBank/DDBJ whole genome shotgun (WGS) entry which is preliminary data.</text>
</comment>
<keyword evidence="2" id="KW-1185">Reference proteome</keyword>
<dbReference type="EMBL" id="JBBXMP010000220">
    <property type="protein sequence ID" value="KAL0059534.1"/>
    <property type="molecule type" value="Genomic_DNA"/>
</dbReference>
<dbReference type="Proteomes" id="UP001437256">
    <property type="component" value="Unassembled WGS sequence"/>
</dbReference>
<reference evidence="1 2" key="1">
    <citation type="submission" date="2024-05" db="EMBL/GenBank/DDBJ databases">
        <title>A draft genome resource for the thread blight pathogen Marasmius tenuissimus strain MS-2.</title>
        <authorList>
            <person name="Yulfo-Soto G.E."/>
            <person name="Baruah I.K."/>
            <person name="Amoako-Attah I."/>
            <person name="Bukari Y."/>
            <person name="Meinhardt L.W."/>
            <person name="Bailey B.A."/>
            <person name="Cohen S.P."/>
        </authorList>
    </citation>
    <scope>NUCLEOTIDE SEQUENCE [LARGE SCALE GENOMIC DNA]</scope>
    <source>
        <strain evidence="1 2">MS-2</strain>
    </source>
</reference>
<dbReference type="Pfam" id="PF18759">
    <property type="entry name" value="Plavaka"/>
    <property type="match status" value="1"/>
</dbReference>
<proteinExistence type="predicted"/>
<gene>
    <name evidence="1" type="ORF">AAF712_013710</name>
</gene>
<protein>
    <submittedName>
        <fullName evidence="1">Uncharacterized protein</fullName>
    </submittedName>
</protein>
<accession>A0ABR2ZF06</accession>
<evidence type="ECO:0000313" key="2">
    <source>
        <dbReference type="Proteomes" id="UP001437256"/>
    </source>
</evidence>
<name>A0ABR2ZF06_9AGAR</name>
<dbReference type="InterPro" id="IPR041078">
    <property type="entry name" value="Plavaka"/>
</dbReference>